<keyword evidence="1" id="KW-0802">TPR repeat</keyword>
<keyword evidence="3" id="KW-1185">Reference proteome</keyword>
<organism evidence="2 3">
    <name type="scientific">Actinomadura rubrisoli</name>
    <dbReference type="NCBI Taxonomy" id="2530368"/>
    <lineage>
        <taxon>Bacteria</taxon>
        <taxon>Bacillati</taxon>
        <taxon>Actinomycetota</taxon>
        <taxon>Actinomycetes</taxon>
        <taxon>Streptosporangiales</taxon>
        <taxon>Thermomonosporaceae</taxon>
        <taxon>Actinomadura</taxon>
    </lineage>
</organism>
<dbReference type="OrthoDB" id="101857at2"/>
<dbReference type="SUPFAM" id="SSF48452">
    <property type="entry name" value="TPR-like"/>
    <property type="match status" value="1"/>
</dbReference>
<dbReference type="Proteomes" id="UP000294513">
    <property type="component" value="Unassembled WGS sequence"/>
</dbReference>
<dbReference type="InterPro" id="IPR011990">
    <property type="entry name" value="TPR-like_helical_dom_sf"/>
</dbReference>
<sequence>MFGRFGRRGGGARGEDRDAAAEKAFERGQREFAAGRYAAAAAVFREVVALTPDSPNSQFLLGASLFNSGDSRGAVDPLRACLAMRPDHAEAHFALGMSLGRQHQIDDAVEHIAKGASLGDRKALDMLPKLGADYCRTCSGAARFGQIDNPDADIIVGTHDGFGWTCADCRTVLCGTCVSGGHARSFVLVCPSCGGRLRPLTR</sequence>
<proteinExistence type="predicted"/>
<dbReference type="Gene3D" id="1.25.40.10">
    <property type="entry name" value="Tetratricopeptide repeat domain"/>
    <property type="match status" value="1"/>
</dbReference>
<evidence type="ECO:0000313" key="2">
    <source>
        <dbReference type="EMBL" id="TDD84415.1"/>
    </source>
</evidence>
<dbReference type="InterPro" id="IPR019734">
    <property type="entry name" value="TPR_rpt"/>
</dbReference>
<evidence type="ECO:0000313" key="3">
    <source>
        <dbReference type="Proteomes" id="UP000294513"/>
    </source>
</evidence>
<reference evidence="2 3" key="1">
    <citation type="submission" date="2019-03" db="EMBL/GenBank/DDBJ databases">
        <title>Draft genome sequences of novel Actinobacteria.</title>
        <authorList>
            <person name="Sahin N."/>
            <person name="Ay H."/>
            <person name="Saygin H."/>
        </authorList>
    </citation>
    <scope>NUCLEOTIDE SEQUENCE [LARGE SCALE GENOMIC DNA]</scope>
    <source>
        <strain evidence="2 3">H3C3</strain>
    </source>
</reference>
<dbReference type="AlphaFoldDB" id="A0A4R5BFK5"/>
<dbReference type="SMART" id="SM00028">
    <property type="entry name" value="TPR"/>
    <property type="match status" value="3"/>
</dbReference>
<comment type="caution">
    <text evidence="2">The sequence shown here is derived from an EMBL/GenBank/DDBJ whole genome shotgun (WGS) entry which is preliminary data.</text>
</comment>
<dbReference type="RefSeq" id="WP_131895421.1">
    <property type="nucleotide sequence ID" value="NZ_SMKU01000102.1"/>
</dbReference>
<protein>
    <submittedName>
        <fullName evidence="2">Tetratricopeptide repeat protein</fullName>
    </submittedName>
</protein>
<evidence type="ECO:0000256" key="1">
    <source>
        <dbReference type="PROSITE-ProRule" id="PRU00339"/>
    </source>
</evidence>
<dbReference type="PROSITE" id="PS50005">
    <property type="entry name" value="TPR"/>
    <property type="match status" value="1"/>
</dbReference>
<dbReference type="Pfam" id="PF12895">
    <property type="entry name" value="ANAPC3"/>
    <property type="match status" value="1"/>
</dbReference>
<accession>A0A4R5BFK5</accession>
<name>A0A4R5BFK5_9ACTN</name>
<dbReference type="EMBL" id="SMKU01000102">
    <property type="protein sequence ID" value="TDD84415.1"/>
    <property type="molecule type" value="Genomic_DNA"/>
</dbReference>
<feature type="repeat" description="TPR" evidence="1">
    <location>
        <begin position="21"/>
        <end position="54"/>
    </location>
</feature>
<gene>
    <name evidence="2" type="ORF">E1298_19985</name>
</gene>